<dbReference type="SMART" id="SM00490">
    <property type="entry name" value="HELICc"/>
    <property type="match status" value="1"/>
</dbReference>
<dbReference type="CDD" id="cd12499">
    <property type="entry name" value="RRM_EcCsdA_like"/>
    <property type="match status" value="1"/>
</dbReference>
<evidence type="ECO:0000256" key="10">
    <source>
        <dbReference type="SAM" id="MobiDB-lite"/>
    </source>
</evidence>
<feature type="region of interest" description="Disordered" evidence="10">
    <location>
        <begin position="1"/>
        <end position="22"/>
    </location>
</feature>
<keyword evidence="3 8" id="KW-0378">Hydrolase</keyword>
<dbReference type="PANTHER" id="PTHR47963:SF8">
    <property type="entry name" value="ATP-DEPENDENT RNA HELICASE DEAD"/>
    <property type="match status" value="1"/>
</dbReference>
<protein>
    <recommendedName>
        <fullName evidence="8">ATP-dependent RNA helicase DeaD</fullName>
        <ecNumber evidence="8">3.6.4.13</ecNumber>
    </recommendedName>
    <alternativeName>
        <fullName evidence="8">Cold-shock DEAD box protein A</fullName>
    </alternativeName>
</protein>
<evidence type="ECO:0000313" key="14">
    <source>
        <dbReference type="EMBL" id="GAA2084193.1"/>
    </source>
</evidence>
<keyword evidence="2 8" id="KW-0547">Nucleotide-binding</keyword>
<dbReference type="Proteomes" id="UP001501480">
    <property type="component" value="Unassembled WGS sequence"/>
</dbReference>
<evidence type="ECO:0000256" key="9">
    <source>
        <dbReference type="PROSITE-ProRule" id="PRU00552"/>
    </source>
</evidence>
<evidence type="ECO:0000256" key="6">
    <source>
        <dbReference type="ARBA" id="ARBA00022884"/>
    </source>
</evidence>
<dbReference type="InterPro" id="IPR014001">
    <property type="entry name" value="Helicase_ATP-bd"/>
</dbReference>
<dbReference type="HAMAP" id="MF_00964">
    <property type="entry name" value="DEAD_helicase_DeaD"/>
    <property type="match status" value="1"/>
</dbReference>
<dbReference type="InterPro" id="IPR000629">
    <property type="entry name" value="RNA-helicase_DEAD-box_CS"/>
</dbReference>
<evidence type="ECO:0000256" key="1">
    <source>
        <dbReference type="ARBA" id="ARBA00022490"/>
    </source>
</evidence>
<dbReference type="CDD" id="cd18787">
    <property type="entry name" value="SF2_C_DEAD"/>
    <property type="match status" value="1"/>
</dbReference>
<keyword evidence="1 8" id="KW-0963">Cytoplasm</keyword>
<dbReference type="Pfam" id="PF25399">
    <property type="entry name" value="DeaD_dimer"/>
    <property type="match status" value="1"/>
</dbReference>
<dbReference type="EC" id="3.6.4.13" evidence="8"/>
<dbReference type="GO" id="GO:0004386">
    <property type="term" value="F:helicase activity"/>
    <property type="evidence" value="ECO:0007669"/>
    <property type="project" value="UniProtKB-KW"/>
</dbReference>
<dbReference type="PROSITE" id="PS00039">
    <property type="entry name" value="DEAD_ATP_HELICASE"/>
    <property type="match status" value="1"/>
</dbReference>
<keyword evidence="15" id="KW-1185">Reference proteome</keyword>
<dbReference type="Pfam" id="PF03880">
    <property type="entry name" value="DbpA"/>
    <property type="match status" value="1"/>
</dbReference>
<evidence type="ECO:0000256" key="7">
    <source>
        <dbReference type="ARBA" id="ARBA00023016"/>
    </source>
</evidence>
<dbReference type="CDD" id="cd00268">
    <property type="entry name" value="DEADc"/>
    <property type="match status" value="1"/>
</dbReference>
<dbReference type="InterPro" id="IPR027417">
    <property type="entry name" value="P-loop_NTPase"/>
</dbReference>
<accession>A0ABN2W6F7</accession>
<feature type="domain" description="DEAD-box RNA helicase Q" evidence="13">
    <location>
        <begin position="20"/>
        <end position="48"/>
    </location>
</feature>
<evidence type="ECO:0000256" key="3">
    <source>
        <dbReference type="ARBA" id="ARBA00022801"/>
    </source>
</evidence>
<reference evidence="14 15" key="1">
    <citation type="journal article" date="2019" name="Int. J. Syst. Evol. Microbiol.">
        <title>The Global Catalogue of Microorganisms (GCM) 10K type strain sequencing project: providing services to taxonomists for standard genome sequencing and annotation.</title>
        <authorList>
            <consortium name="The Broad Institute Genomics Platform"/>
            <consortium name="The Broad Institute Genome Sequencing Center for Infectious Disease"/>
            <person name="Wu L."/>
            <person name="Ma J."/>
        </authorList>
    </citation>
    <scope>NUCLEOTIDE SEQUENCE [LARGE SCALE GENOMIC DNA]</scope>
    <source>
        <strain evidence="14 15">JCM 15749</strain>
    </source>
</reference>
<comment type="caution">
    <text evidence="14">The sequence shown here is derived from an EMBL/GenBank/DDBJ whole genome shotgun (WGS) entry which is preliminary data.</text>
</comment>
<dbReference type="InterPro" id="IPR034415">
    <property type="entry name" value="CsdA_RRM"/>
</dbReference>
<dbReference type="PROSITE" id="PS51194">
    <property type="entry name" value="HELICASE_CTER"/>
    <property type="match status" value="1"/>
</dbReference>
<dbReference type="EMBL" id="BAAAPY010000012">
    <property type="protein sequence ID" value="GAA2084193.1"/>
    <property type="molecule type" value="Genomic_DNA"/>
</dbReference>
<dbReference type="InterPro" id="IPR011545">
    <property type="entry name" value="DEAD/DEAH_box_helicase_dom"/>
</dbReference>
<dbReference type="PROSITE" id="PS51195">
    <property type="entry name" value="Q_MOTIF"/>
    <property type="match status" value="1"/>
</dbReference>
<dbReference type="PANTHER" id="PTHR47963">
    <property type="entry name" value="DEAD-BOX ATP-DEPENDENT RNA HELICASE 47, MITOCHONDRIAL"/>
    <property type="match status" value="1"/>
</dbReference>
<feature type="compositionally biased region" description="Basic and acidic residues" evidence="10">
    <location>
        <begin position="448"/>
        <end position="466"/>
    </location>
</feature>
<evidence type="ECO:0000259" key="13">
    <source>
        <dbReference type="PROSITE" id="PS51195"/>
    </source>
</evidence>
<dbReference type="InterPro" id="IPR028618">
    <property type="entry name" value="DEAD_helicase_DeaD"/>
</dbReference>
<comment type="function">
    <text evidence="8">DEAD-box RNA helicase involved in various cellular processes at low temperature, including ribosome biogenesis, mRNA degradation and translation initiation.</text>
</comment>
<feature type="domain" description="Helicase ATP-binding" evidence="11">
    <location>
        <begin position="51"/>
        <end position="222"/>
    </location>
</feature>
<feature type="compositionally biased region" description="Basic and acidic residues" evidence="10">
    <location>
        <begin position="1"/>
        <end position="12"/>
    </location>
</feature>
<dbReference type="InterPro" id="IPR044742">
    <property type="entry name" value="DEAD/DEAH_RhlB"/>
</dbReference>
<gene>
    <name evidence="8" type="primary">deaD</name>
    <name evidence="8" type="synonym">csdA</name>
    <name evidence="14" type="ORF">GCM10009821_26900</name>
</gene>
<keyword evidence="7 8" id="KW-0346">Stress response</keyword>
<dbReference type="Gene3D" id="3.40.50.300">
    <property type="entry name" value="P-loop containing nucleotide triphosphate hydrolases"/>
    <property type="match status" value="2"/>
</dbReference>
<organism evidence="14 15">
    <name type="scientific">Aeromicrobium halocynthiae</name>
    <dbReference type="NCBI Taxonomy" id="560557"/>
    <lineage>
        <taxon>Bacteria</taxon>
        <taxon>Bacillati</taxon>
        <taxon>Actinomycetota</taxon>
        <taxon>Actinomycetes</taxon>
        <taxon>Propionibacteriales</taxon>
        <taxon>Nocardioidaceae</taxon>
        <taxon>Aeromicrobium</taxon>
    </lineage>
</organism>
<feature type="short sequence motif" description="Q motif" evidence="9">
    <location>
        <begin position="20"/>
        <end position="48"/>
    </location>
</feature>
<feature type="domain" description="Helicase C-terminal" evidence="12">
    <location>
        <begin position="248"/>
        <end position="393"/>
    </location>
</feature>
<dbReference type="InterPro" id="IPR014014">
    <property type="entry name" value="RNA_helicase_DEAD_Q_motif"/>
</dbReference>
<evidence type="ECO:0000256" key="5">
    <source>
        <dbReference type="ARBA" id="ARBA00022840"/>
    </source>
</evidence>
<dbReference type="SUPFAM" id="SSF52540">
    <property type="entry name" value="P-loop containing nucleoside triphosphate hydrolases"/>
    <property type="match status" value="1"/>
</dbReference>
<dbReference type="InterPro" id="IPR057325">
    <property type="entry name" value="DeaD_dimer"/>
</dbReference>
<keyword evidence="6 8" id="KW-0694">RNA-binding</keyword>
<keyword evidence="4 8" id="KW-0347">Helicase</keyword>
<sequence length="592" mass="63842">MTSSDDAPHQPEDTAQPEGPDFAGLGLSEDIVRVLGSLGYERPTPIQAAAVPVLLEGRDVVGLAQTGTGKTAAFALPMLQRLDVSRRSTQALVLAPTRELALQVCDALTSYAAALPGLRVLPVYGGQGYGAQLAGLERGAHVVVGTPGRVIDHLERGSLDLTGLDVLVLDEADEMLAMGFAEDVERILRDTPEYKQVALFSATMPAQIRRLAKRYLHEPADISTPAATTTTSTVRQRWIQVSHHAKLDCLTRVLEVESGGAMIVFVRTKQATEEVAASLRSRGFAAAAINGDLVQAQRERTIGALRSGELDLLVATDVAARGLDVERITHVVNYDIPHDTEAYVHRIGRTGRAGRSGEAILFVTPRERRMLSAIEKTSGRPIEQMPVPTVDEVNARRTERFATAITEAMGSSQFHVFRGLIDEYAFTHDVPMIDVAAALAVMGNDDKEFFLRPDPPRRERRERPERQGGGGRPDGGGRSRHSSEGMAPYRIAVGKRHKIGPSAIVGALANEGGLRRADFGKITIGGAHSVVELPADLPQSVFDALRDTRISGRRIDLQPDDGPPAAHRKGGRPHAKPSGKGAPQRAARKPRH</sequence>
<keyword evidence="5 8" id="KW-0067">ATP-binding</keyword>
<dbReference type="InterPro" id="IPR001650">
    <property type="entry name" value="Helicase_C-like"/>
</dbReference>
<dbReference type="PROSITE" id="PS51192">
    <property type="entry name" value="HELICASE_ATP_BIND_1"/>
    <property type="match status" value="1"/>
</dbReference>
<feature type="compositionally biased region" description="Basic residues" evidence="10">
    <location>
        <begin position="566"/>
        <end position="577"/>
    </location>
</feature>
<comment type="similarity">
    <text evidence="8">Belongs to the DEAD box helicase family. DeaD/CsdA subfamily.</text>
</comment>
<dbReference type="SMART" id="SM00487">
    <property type="entry name" value="DEXDc"/>
    <property type="match status" value="1"/>
</dbReference>
<name>A0ABN2W6F7_9ACTN</name>
<dbReference type="RefSeq" id="WP_344329694.1">
    <property type="nucleotide sequence ID" value="NZ_BAAAPY010000012.1"/>
</dbReference>
<dbReference type="InterPro" id="IPR005580">
    <property type="entry name" value="DbpA/CsdA_RNA-bd_dom"/>
</dbReference>
<evidence type="ECO:0000259" key="12">
    <source>
        <dbReference type="PROSITE" id="PS51194"/>
    </source>
</evidence>
<dbReference type="Gene3D" id="3.30.70.330">
    <property type="match status" value="1"/>
</dbReference>
<comment type="catalytic activity">
    <reaction evidence="8">
        <text>ATP + H2O = ADP + phosphate + H(+)</text>
        <dbReference type="Rhea" id="RHEA:13065"/>
        <dbReference type="ChEBI" id="CHEBI:15377"/>
        <dbReference type="ChEBI" id="CHEBI:15378"/>
        <dbReference type="ChEBI" id="CHEBI:30616"/>
        <dbReference type="ChEBI" id="CHEBI:43474"/>
        <dbReference type="ChEBI" id="CHEBI:456216"/>
        <dbReference type="EC" id="3.6.4.13"/>
    </reaction>
</comment>
<comment type="subcellular location">
    <subcellularLocation>
        <location evidence="8">Cytoplasm</location>
    </subcellularLocation>
</comment>
<evidence type="ECO:0000313" key="15">
    <source>
        <dbReference type="Proteomes" id="UP001501480"/>
    </source>
</evidence>
<dbReference type="Pfam" id="PF00270">
    <property type="entry name" value="DEAD"/>
    <property type="match status" value="1"/>
</dbReference>
<evidence type="ECO:0000256" key="2">
    <source>
        <dbReference type="ARBA" id="ARBA00022741"/>
    </source>
</evidence>
<evidence type="ECO:0000256" key="4">
    <source>
        <dbReference type="ARBA" id="ARBA00022806"/>
    </source>
</evidence>
<evidence type="ECO:0000259" key="11">
    <source>
        <dbReference type="PROSITE" id="PS51192"/>
    </source>
</evidence>
<feature type="region of interest" description="Disordered" evidence="10">
    <location>
        <begin position="552"/>
        <end position="592"/>
    </location>
</feature>
<evidence type="ECO:0000256" key="8">
    <source>
        <dbReference type="HAMAP-Rule" id="MF_00964"/>
    </source>
</evidence>
<dbReference type="Pfam" id="PF00271">
    <property type="entry name" value="Helicase_C"/>
    <property type="match status" value="1"/>
</dbReference>
<dbReference type="InterPro" id="IPR050547">
    <property type="entry name" value="DEAD_box_RNA_helicases"/>
</dbReference>
<dbReference type="InterPro" id="IPR012677">
    <property type="entry name" value="Nucleotide-bd_a/b_plait_sf"/>
</dbReference>
<proteinExistence type="inferred from homology"/>
<feature type="region of interest" description="Disordered" evidence="10">
    <location>
        <begin position="448"/>
        <end position="485"/>
    </location>
</feature>